<dbReference type="Ensembl" id="ENSNLET00000045628.1">
    <property type="protein sequence ID" value="ENSNLEP00000049016.1"/>
    <property type="gene ID" value="ENSNLEG00000034978.1"/>
</dbReference>
<reference evidence="6 7" key="1">
    <citation type="submission" date="2012-10" db="EMBL/GenBank/DDBJ databases">
        <authorList>
            <consortium name="Gibbon Genome Sequencing Consortium"/>
        </authorList>
    </citation>
    <scope>NUCLEOTIDE SEQUENCE [LARGE SCALE GENOMIC DNA]</scope>
</reference>
<accession>A0A2I3HZT7</accession>
<evidence type="ECO:0000256" key="3">
    <source>
        <dbReference type="ARBA" id="ARBA00022803"/>
    </source>
</evidence>
<sequence>MDPHKVNELWAFVKMCKQDPSVLHTDEMCFLREWVENMGGKVPPATQKAKSEENTKEEKPDSKKVEEDLKADEPSSEESDLEIDKEGVIEPDTDAPQEMGDENAEIMEEMMDQANDKKLLGCFEDNPYPFPPNAAEAFYSGLPSGYSFR</sequence>
<keyword evidence="3" id="KW-0802">TPR repeat</keyword>
<dbReference type="PANTHER" id="PTHR45883">
    <property type="entry name" value="HSC70-INTERACTING PROTEIN"/>
    <property type="match status" value="1"/>
</dbReference>
<feature type="compositionally biased region" description="Acidic residues" evidence="4">
    <location>
        <begin position="89"/>
        <end position="101"/>
    </location>
</feature>
<dbReference type="Gene3D" id="1.25.40.10">
    <property type="entry name" value="Tetratricopeptide repeat domain"/>
    <property type="match status" value="1"/>
</dbReference>
<reference evidence="6" key="3">
    <citation type="submission" date="2025-09" db="UniProtKB">
        <authorList>
            <consortium name="Ensembl"/>
        </authorList>
    </citation>
    <scope>IDENTIFICATION</scope>
</reference>
<organism evidence="6 7">
    <name type="scientific">Nomascus leucogenys</name>
    <name type="common">Northern white-cheeked gibbon</name>
    <name type="synonym">Hylobates leucogenys</name>
    <dbReference type="NCBI Taxonomy" id="61853"/>
    <lineage>
        <taxon>Eukaryota</taxon>
        <taxon>Metazoa</taxon>
        <taxon>Chordata</taxon>
        <taxon>Craniata</taxon>
        <taxon>Vertebrata</taxon>
        <taxon>Euteleostomi</taxon>
        <taxon>Mammalia</taxon>
        <taxon>Eutheria</taxon>
        <taxon>Euarchontoglires</taxon>
        <taxon>Primates</taxon>
        <taxon>Haplorrhini</taxon>
        <taxon>Catarrhini</taxon>
        <taxon>Hylobatidae</taxon>
        <taxon>Nomascus</taxon>
    </lineage>
</organism>
<dbReference type="InParanoid" id="A0A2I3HZT7"/>
<name>A0A2I3HZT7_NOMLE</name>
<dbReference type="InterPro" id="IPR034649">
    <property type="entry name" value="Hip_N"/>
</dbReference>
<dbReference type="GO" id="GO:0046983">
    <property type="term" value="F:protein dimerization activity"/>
    <property type="evidence" value="ECO:0007669"/>
    <property type="project" value="InterPro"/>
</dbReference>
<evidence type="ECO:0000313" key="6">
    <source>
        <dbReference type="Ensembl" id="ENSNLEP00000049016.1"/>
    </source>
</evidence>
<dbReference type="STRING" id="61853.ENSNLEP00000049016"/>
<evidence type="ECO:0000256" key="1">
    <source>
        <dbReference type="ARBA" id="ARBA00009015"/>
    </source>
</evidence>
<protein>
    <recommendedName>
        <fullName evidence="5">Hsp70-interacting protein N-terminal domain-containing protein</fullName>
    </recommendedName>
</protein>
<dbReference type="InterPro" id="IPR011990">
    <property type="entry name" value="TPR-like_helical_dom_sf"/>
</dbReference>
<dbReference type="EMBL" id="ADFV01084936">
    <property type="status" value="NOT_ANNOTATED_CDS"/>
    <property type="molecule type" value="Genomic_DNA"/>
</dbReference>
<dbReference type="OMA" id="PKPHGND"/>
<evidence type="ECO:0000256" key="2">
    <source>
        <dbReference type="ARBA" id="ARBA00022737"/>
    </source>
</evidence>
<evidence type="ECO:0000313" key="7">
    <source>
        <dbReference type="Proteomes" id="UP000001073"/>
    </source>
</evidence>
<keyword evidence="7" id="KW-1185">Reference proteome</keyword>
<dbReference type="Proteomes" id="UP000001073">
    <property type="component" value="Chromosome X"/>
</dbReference>
<dbReference type="PANTHER" id="PTHR45883:SF6">
    <property type="entry name" value="HSC70-INTERACTING PROTEIN-RELATED"/>
    <property type="match status" value="1"/>
</dbReference>
<dbReference type="CDD" id="cd14438">
    <property type="entry name" value="Hip_N"/>
    <property type="match status" value="1"/>
</dbReference>
<evidence type="ECO:0000256" key="4">
    <source>
        <dbReference type="SAM" id="MobiDB-lite"/>
    </source>
</evidence>
<comment type="similarity">
    <text evidence="1">Belongs to the FAM10 family.</text>
</comment>
<keyword evidence="2" id="KW-0677">Repeat</keyword>
<dbReference type="Gene3D" id="6.10.250.3420">
    <property type="match status" value="1"/>
</dbReference>
<dbReference type="FunFam" id="6.10.250.3420:FF:000001">
    <property type="entry name" value="Hsc70-interacting protein-like protein"/>
    <property type="match status" value="1"/>
</dbReference>
<feature type="region of interest" description="Disordered" evidence="4">
    <location>
        <begin position="40"/>
        <end position="101"/>
    </location>
</feature>
<feature type="domain" description="Hsp70-interacting protein N-terminal" evidence="5">
    <location>
        <begin position="2"/>
        <end position="43"/>
    </location>
</feature>
<feature type="compositionally biased region" description="Basic and acidic residues" evidence="4">
    <location>
        <begin position="49"/>
        <end position="73"/>
    </location>
</feature>
<dbReference type="GO" id="GO:0030544">
    <property type="term" value="F:Hsp70 protein binding"/>
    <property type="evidence" value="ECO:0007669"/>
    <property type="project" value="TreeGrafter"/>
</dbReference>
<dbReference type="Pfam" id="PF18253">
    <property type="entry name" value="HipN"/>
    <property type="match status" value="1"/>
</dbReference>
<dbReference type="AlphaFoldDB" id="A0A2I3HZT7"/>
<reference evidence="6" key="2">
    <citation type="submission" date="2025-08" db="UniProtKB">
        <authorList>
            <consortium name="Ensembl"/>
        </authorList>
    </citation>
    <scope>IDENTIFICATION</scope>
</reference>
<dbReference type="GeneTree" id="ENSGT00940000164227"/>
<proteinExistence type="inferred from homology"/>
<dbReference type="FunFam" id="1.25.40.10:FF:001745">
    <property type="entry name" value="Uncharacterized protein"/>
    <property type="match status" value="1"/>
</dbReference>
<evidence type="ECO:0000259" key="5">
    <source>
        <dbReference type="Pfam" id="PF18253"/>
    </source>
</evidence>